<dbReference type="AlphaFoldDB" id="R7S489"/>
<keyword evidence="1" id="KW-0560">Oxidoreductase</keyword>
<dbReference type="PANTHER" id="PTHR43539">
    <property type="entry name" value="FLAVIN-BINDING MONOOXYGENASE-LIKE PROTEIN (AFU_ORTHOLOGUE AFUA_4G09220)"/>
    <property type="match status" value="1"/>
</dbReference>
<dbReference type="eggNOG" id="KOG1399">
    <property type="taxonomic scope" value="Eukaryota"/>
</dbReference>
<organism evidence="2 3">
    <name type="scientific">Punctularia strigosozonata (strain HHB-11173)</name>
    <name type="common">White-rot fungus</name>
    <dbReference type="NCBI Taxonomy" id="741275"/>
    <lineage>
        <taxon>Eukaryota</taxon>
        <taxon>Fungi</taxon>
        <taxon>Dikarya</taxon>
        <taxon>Basidiomycota</taxon>
        <taxon>Agaricomycotina</taxon>
        <taxon>Agaricomycetes</taxon>
        <taxon>Corticiales</taxon>
        <taxon>Punctulariaceae</taxon>
        <taxon>Punctularia</taxon>
    </lineage>
</organism>
<dbReference type="Gene3D" id="3.50.50.60">
    <property type="entry name" value="FAD/NAD(P)-binding domain"/>
    <property type="match status" value="1"/>
</dbReference>
<proteinExistence type="predicted"/>
<dbReference type="InterPro" id="IPR050982">
    <property type="entry name" value="Auxin_biosynth/cation_transpt"/>
</dbReference>
<name>R7S489_PUNST</name>
<dbReference type="GeneID" id="18879929"/>
<keyword evidence="3" id="KW-1185">Reference proteome</keyword>
<evidence type="ECO:0000313" key="3">
    <source>
        <dbReference type="Proteomes" id="UP000054196"/>
    </source>
</evidence>
<sequence length="580" mass="63500">MVAGTDAEALQISTSWIASLDNAFASNDVDAIVSLFLPDGWLRDLLTFTWSLRSLHGAPTISAYLAPTLSNARVRNLALERGRGILPSFVPGRPVPTVETAFAFHNAVGPCRGLANLVQNSEGEWKAHTVLMMLDDISGHEEDQGGGYTYEERTVTWGELRTREVEKIEQEPEVVILGAGHSGLQCAARFKRMGIRALVIEKNSRVGDNWRQRYPSLKLHTPRAHHQFLYASFPSTWPTWTPRDKLADWIESYSKLQDLVVWTNSQILPVPTYDPAVKRWTVQVVREGSERVLRPAHIVLATGTLGDPLVPTIPGQAAFPGPAIHSSSFPGGQAYAGQRVLIVGAGTTAADVAQDLVYRGASSVTILQRSSTTVVSIAYNTERLFKRRFPEDVPIGVLDLRSAATPLGLLKTILQAQQAEAREFDREMIEGLHRAGFATNDGPEGAGQYWGVLTSLGGFTVDVGCAALITDGLVKIKHGVDIAKLEEKRVVFGDGSEMEVDALIYATGYKNIRDCVREIFGSIIDKTSPVWGVDEEGELRGCYKPSGQEGLWFAAGDFFGPRFYSKQLALQIKSQLLGIN</sequence>
<dbReference type="OrthoDB" id="74360at2759"/>
<dbReference type="EMBL" id="JH687551">
    <property type="protein sequence ID" value="EIN05195.1"/>
    <property type="molecule type" value="Genomic_DNA"/>
</dbReference>
<dbReference type="Proteomes" id="UP000054196">
    <property type="component" value="Unassembled WGS sequence"/>
</dbReference>
<dbReference type="GO" id="GO:0050660">
    <property type="term" value="F:flavin adenine dinucleotide binding"/>
    <property type="evidence" value="ECO:0007669"/>
    <property type="project" value="TreeGrafter"/>
</dbReference>
<gene>
    <name evidence="2" type="ORF">PUNSTDRAFT_137877</name>
</gene>
<dbReference type="RefSeq" id="XP_007387598.1">
    <property type="nucleotide sequence ID" value="XM_007387536.1"/>
</dbReference>
<dbReference type="PANTHER" id="PTHR43539:SF68">
    <property type="entry name" value="FLAVIN-BINDING MONOOXYGENASE-LIKE PROTEIN (AFU_ORTHOLOGUE AFUA_4G09220)"/>
    <property type="match status" value="1"/>
</dbReference>
<dbReference type="Pfam" id="PF13738">
    <property type="entry name" value="Pyr_redox_3"/>
    <property type="match status" value="1"/>
</dbReference>
<evidence type="ECO:0000256" key="1">
    <source>
        <dbReference type="ARBA" id="ARBA00023002"/>
    </source>
</evidence>
<dbReference type="InterPro" id="IPR036188">
    <property type="entry name" value="FAD/NAD-bd_sf"/>
</dbReference>
<accession>R7S489</accession>
<dbReference type="OMA" id="GCYKPSG"/>
<protein>
    <submittedName>
        <fullName evidence="2">FAD/NAD(P)-binding domain-containing protein</fullName>
    </submittedName>
</protein>
<dbReference type="KEGG" id="psq:PUNSTDRAFT_137877"/>
<dbReference type="SUPFAM" id="SSF51905">
    <property type="entry name" value="FAD/NAD(P)-binding domain"/>
    <property type="match status" value="2"/>
</dbReference>
<evidence type="ECO:0000313" key="2">
    <source>
        <dbReference type="EMBL" id="EIN05195.1"/>
    </source>
</evidence>
<dbReference type="HOGENOM" id="CLU_015676_1_0_1"/>
<dbReference type="GO" id="GO:0004497">
    <property type="term" value="F:monooxygenase activity"/>
    <property type="evidence" value="ECO:0007669"/>
    <property type="project" value="TreeGrafter"/>
</dbReference>
<dbReference type="PRINTS" id="PR00411">
    <property type="entry name" value="PNDRDTASEI"/>
</dbReference>
<reference evidence="3" key="1">
    <citation type="journal article" date="2012" name="Science">
        <title>The Paleozoic origin of enzymatic lignin decomposition reconstructed from 31 fungal genomes.</title>
        <authorList>
            <person name="Floudas D."/>
            <person name="Binder M."/>
            <person name="Riley R."/>
            <person name="Barry K."/>
            <person name="Blanchette R.A."/>
            <person name="Henrissat B."/>
            <person name="Martinez A.T."/>
            <person name="Otillar R."/>
            <person name="Spatafora J.W."/>
            <person name="Yadav J.S."/>
            <person name="Aerts A."/>
            <person name="Benoit I."/>
            <person name="Boyd A."/>
            <person name="Carlson A."/>
            <person name="Copeland A."/>
            <person name="Coutinho P.M."/>
            <person name="de Vries R.P."/>
            <person name="Ferreira P."/>
            <person name="Findley K."/>
            <person name="Foster B."/>
            <person name="Gaskell J."/>
            <person name="Glotzer D."/>
            <person name="Gorecki P."/>
            <person name="Heitman J."/>
            <person name="Hesse C."/>
            <person name="Hori C."/>
            <person name="Igarashi K."/>
            <person name="Jurgens J.A."/>
            <person name="Kallen N."/>
            <person name="Kersten P."/>
            <person name="Kohler A."/>
            <person name="Kuees U."/>
            <person name="Kumar T.K.A."/>
            <person name="Kuo A."/>
            <person name="LaButti K."/>
            <person name="Larrondo L.F."/>
            <person name="Lindquist E."/>
            <person name="Ling A."/>
            <person name="Lombard V."/>
            <person name="Lucas S."/>
            <person name="Lundell T."/>
            <person name="Martin R."/>
            <person name="McLaughlin D.J."/>
            <person name="Morgenstern I."/>
            <person name="Morin E."/>
            <person name="Murat C."/>
            <person name="Nagy L.G."/>
            <person name="Nolan M."/>
            <person name="Ohm R.A."/>
            <person name="Patyshakuliyeva A."/>
            <person name="Rokas A."/>
            <person name="Ruiz-Duenas F.J."/>
            <person name="Sabat G."/>
            <person name="Salamov A."/>
            <person name="Samejima M."/>
            <person name="Schmutz J."/>
            <person name="Slot J.C."/>
            <person name="St John F."/>
            <person name="Stenlid J."/>
            <person name="Sun H."/>
            <person name="Sun S."/>
            <person name="Syed K."/>
            <person name="Tsang A."/>
            <person name="Wiebenga A."/>
            <person name="Young D."/>
            <person name="Pisabarro A."/>
            <person name="Eastwood D.C."/>
            <person name="Martin F."/>
            <person name="Cullen D."/>
            <person name="Grigoriev I.V."/>
            <person name="Hibbett D.S."/>
        </authorList>
    </citation>
    <scope>NUCLEOTIDE SEQUENCE [LARGE SCALE GENOMIC DNA]</scope>
    <source>
        <strain evidence="3">HHB-11173 SS5</strain>
    </source>
</reference>